<dbReference type="NCBIfam" id="TIGR01484">
    <property type="entry name" value="HAD-SF-IIB"/>
    <property type="match status" value="1"/>
</dbReference>
<dbReference type="PANTHER" id="PTHR10000:SF8">
    <property type="entry name" value="HAD SUPERFAMILY HYDROLASE-LIKE, TYPE 3"/>
    <property type="match status" value="1"/>
</dbReference>
<dbReference type="SFLD" id="SFLDG01140">
    <property type="entry name" value="C2.B:_Phosphomannomutase_and_P"/>
    <property type="match status" value="1"/>
</dbReference>
<dbReference type="GO" id="GO:0016787">
    <property type="term" value="F:hydrolase activity"/>
    <property type="evidence" value="ECO:0007669"/>
    <property type="project" value="UniProtKB-KW"/>
</dbReference>
<comment type="caution">
    <text evidence="1">The sequence shown here is derived from an EMBL/GenBank/DDBJ whole genome shotgun (WGS) entry which is preliminary data.</text>
</comment>
<dbReference type="EMBL" id="BAAAKJ010000192">
    <property type="protein sequence ID" value="GAA1397619.1"/>
    <property type="molecule type" value="Genomic_DNA"/>
</dbReference>
<dbReference type="PROSITE" id="PS01228">
    <property type="entry name" value="COF_1"/>
    <property type="match status" value="1"/>
</dbReference>
<dbReference type="InterPro" id="IPR023214">
    <property type="entry name" value="HAD_sf"/>
</dbReference>
<dbReference type="PANTHER" id="PTHR10000">
    <property type="entry name" value="PHOSPHOSERINE PHOSPHATASE"/>
    <property type="match status" value="1"/>
</dbReference>
<dbReference type="RefSeq" id="WP_344336176.1">
    <property type="nucleotide sequence ID" value="NZ_BAAAKJ010000192.1"/>
</dbReference>
<dbReference type="Pfam" id="PF08282">
    <property type="entry name" value="Hydrolase_3"/>
    <property type="match status" value="1"/>
</dbReference>
<accession>A0ABN1Y6H5</accession>
<evidence type="ECO:0000313" key="2">
    <source>
        <dbReference type="Proteomes" id="UP001499863"/>
    </source>
</evidence>
<reference evidence="1 2" key="1">
    <citation type="journal article" date="2019" name="Int. J. Syst. Evol. Microbiol.">
        <title>The Global Catalogue of Microorganisms (GCM) 10K type strain sequencing project: providing services to taxonomists for standard genome sequencing and annotation.</title>
        <authorList>
            <consortium name="The Broad Institute Genomics Platform"/>
            <consortium name="The Broad Institute Genome Sequencing Center for Infectious Disease"/>
            <person name="Wu L."/>
            <person name="Ma J."/>
        </authorList>
    </citation>
    <scope>NUCLEOTIDE SEQUENCE [LARGE SCALE GENOMIC DNA]</scope>
    <source>
        <strain evidence="1 2">JCM 12393</strain>
    </source>
</reference>
<name>A0ABN1Y6H5_9ACTN</name>
<organism evidence="1 2">
    <name type="scientific">Kitasatospora putterlickiae</name>
    <dbReference type="NCBI Taxonomy" id="221725"/>
    <lineage>
        <taxon>Bacteria</taxon>
        <taxon>Bacillati</taxon>
        <taxon>Actinomycetota</taxon>
        <taxon>Actinomycetes</taxon>
        <taxon>Kitasatosporales</taxon>
        <taxon>Streptomycetaceae</taxon>
        <taxon>Kitasatospora</taxon>
    </lineage>
</organism>
<dbReference type="Gene3D" id="3.40.50.1000">
    <property type="entry name" value="HAD superfamily/HAD-like"/>
    <property type="match status" value="1"/>
</dbReference>
<dbReference type="Proteomes" id="UP001499863">
    <property type="component" value="Unassembled WGS sequence"/>
</dbReference>
<sequence>MSTTSPSPVSPADGGGLPFKLVATDLDGTLLSTAESVSARNRAALADATAAGALHIIVTGRSAVWARPVFDEIGYRGIAVCGQGAQVYDAGAHKLLTSLTLDRRLAALAIERIEEETGPLAIAANQDGLDGDVLAGPGYELQIGSDLPVVRTPKDELLTAPISKLYIQHRGLSDDALAEAARRAAGDLVGVVMAGAGIVELLPLGLSKATGLSIAARRLGVKAADTIAFGDMPNDVPMFGWARHGVAMANAHQELLAVADEVTLSNDEDGVAAVLERLYPAGLL</sequence>
<dbReference type="SUPFAM" id="SSF56784">
    <property type="entry name" value="HAD-like"/>
    <property type="match status" value="1"/>
</dbReference>
<dbReference type="InterPro" id="IPR006379">
    <property type="entry name" value="HAD-SF_hydro_IIB"/>
</dbReference>
<dbReference type="NCBIfam" id="TIGR00099">
    <property type="entry name" value="Cof-subfamily"/>
    <property type="match status" value="1"/>
</dbReference>
<gene>
    <name evidence="1" type="ORF">GCM10009639_35250</name>
</gene>
<dbReference type="Gene3D" id="3.30.1240.10">
    <property type="match status" value="1"/>
</dbReference>
<proteinExistence type="predicted"/>
<keyword evidence="1" id="KW-0378">Hydrolase</keyword>
<dbReference type="InterPro" id="IPR000150">
    <property type="entry name" value="Cof"/>
</dbReference>
<keyword evidence="2" id="KW-1185">Reference proteome</keyword>
<evidence type="ECO:0000313" key="1">
    <source>
        <dbReference type="EMBL" id="GAA1397619.1"/>
    </source>
</evidence>
<dbReference type="SFLD" id="SFLDS00003">
    <property type="entry name" value="Haloacid_Dehalogenase"/>
    <property type="match status" value="1"/>
</dbReference>
<protein>
    <submittedName>
        <fullName evidence="1">HAD family hydrolase</fullName>
    </submittedName>
</protein>
<dbReference type="InterPro" id="IPR036412">
    <property type="entry name" value="HAD-like_sf"/>
</dbReference>